<dbReference type="SUPFAM" id="SSF50129">
    <property type="entry name" value="GroES-like"/>
    <property type="match status" value="1"/>
</dbReference>
<sequence>MKAAYINQTGPAENIVVGELPAPTPTGSQVLVHVGAASVNPIDTYIRSGLAPMPNMPFPFVIGSDLAGVVTAVGPDAKRFRVGDRVWGANEGKLGRQGTFSELAAVDEQRLYATPEHVSDEQAAALALVGITSHLGLVEHAQLQPGETVLVNGGSGGVGSTVIQMARAIGATVIATTSGAEKMEYCRTLGANHVLDYRHDDVPKRVAELTGGVDVWWETSRMPNFDAIFAAMKLRGRVILIAGRASRVEFPVGAFYTKCLSLHGFAMFLASAEVQRQAAEQISEWLEAGKLHAKIDRVALLDDAAELHRLQEASDSGAIRGKLVVKM</sequence>
<proteinExistence type="predicted"/>
<keyword evidence="3" id="KW-0963">Cytoplasm</keyword>
<keyword evidence="5" id="KW-0694">RNA-binding</keyword>
<dbReference type="Gene3D" id="3.40.50.720">
    <property type="entry name" value="NAD(P)-binding Rossmann-like Domain"/>
    <property type="match status" value="1"/>
</dbReference>
<evidence type="ECO:0000313" key="9">
    <source>
        <dbReference type="Proteomes" id="UP000326837"/>
    </source>
</evidence>
<dbReference type="AlphaFoldDB" id="A0A5K7XLF9"/>
<dbReference type="Gene3D" id="3.90.180.10">
    <property type="entry name" value="Medium-chain alcohol dehydrogenases, catalytic domain"/>
    <property type="match status" value="1"/>
</dbReference>
<evidence type="ECO:0000256" key="6">
    <source>
        <dbReference type="ARBA" id="ARBA00022990"/>
    </source>
</evidence>
<evidence type="ECO:0000256" key="1">
    <source>
        <dbReference type="ARBA" id="ARBA00004496"/>
    </source>
</evidence>
<dbReference type="SMART" id="SM00829">
    <property type="entry name" value="PKS_ER"/>
    <property type="match status" value="1"/>
</dbReference>
<evidence type="ECO:0000256" key="2">
    <source>
        <dbReference type="ARBA" id="ARBA00011881"/>
    </source>
</evidence>
<dbReference type="InterPro" id="IPR013154">
    <property type="entry name" value="ADH-like_N"/>
</dbReference>
<dbReference type="RefSeq" id="WP_152101379.1">
    <property type="nucleotide sequence ID" value="NZ_AP021861.1"/>
</dbReference>
<keyword evidence="6" id="KW-0007">Acetylation</keyword>
<dbReference type="InterPro" id="IPR013149">
    <property type="entry name" value="ADH-like_C"/>
</dbReference>
<dbReference type="Proteomes" id="UP000326837">
    <property type="component" value="Chromosome"/>
</dbReference>
<dbReference type="PROSITE" id="PS01162">
    <property type="entry name" value="QOR_ZETA_CRYSTAL"/>
    <property type="match status" value="1"/>
</dbReference>
<dbReference type="InterPro" id="IPR036291">
    <property type="entry name" value="NAD(P)-bd_dom_sf"/>
</dbReference>
<dbReference type="GO" id="GO:0008270">
    <property type="term" value="F:zinc ion binding"/>
    <property type="evidence" value="ECO:0007669"/>
    <property type="project" value="InterPro"/>
</dbReference>
<dbReference type="InterPro" id="IPR002364">
    <property type="entry name" value="Quin_OxRdtase/zeta-crystal_CS"/>
</dbReference>
<dbReference type="GO" id="GO:0003723">
    <property type="term" value="F:RNA binding"/>
    <property type="evidence" value="ECO:0007669"/>
    <property type="project" value="UniProtKB-KW"/>
</dbReference>
<evidence type="ECO:0000256" key="4">
    <source>
        <dbReference type="ARBA" id="ARBA00022857"/>
    </source>
</evidence>
<evidence type="ECO:0000259" key="7">
    <source>
        <dbReference type="SMART" id="SM00829"/>
    </source>
</evidence>
<dbReference type="CDD" id="cd08253">
    <property type="entry name" value="zeta_crystallin"/>
    <property type="match status" value="1"/>
</dbReference>
<dbReference type="Pfam" id="PF08240">
    <property type="entry name" value="ADH_N"/>
    <property type="match status" value="1"/>
</dbReference>
<comment type="subunit">
    <text evidence="2">Homotetramer.</text>
</comment>
<feature type="domain" description="Enoyl reductase (ER)" evidence="7">
    <location>
        <begin position="10"/>
        <end position="325"/>
    </location>
</feature>
<dbReference type="GO" id="GO:0005737">
    <property type="term" value="C:cytoplasm"/>
    <property type="evidence" value="ECO:0007669"/>
    <property type="project" value="UniProtKB-SubCell"/>
</dbReference>
<dbReference type="PANTHER" id="PTHR44154">
    <property type="entry name" value="QUINONE OXIDOREDUCTASE"/>
    <property type="match status" value="1"/>
</dbReference>
<dbReference type="InterPro" id="IPR020843">
    <property type="entry name" value="ER"/>
</dbReference>
<dbReference type="EMBL" id="AP021861">
    <property type="protein sequence ID" value="BBO36151.1"/>
    <property type="molecule type" value="Genomic_DNA"/>
</dbReference>
<dbReference type="InterPro" id="IPR051603">
    <property type="entry name" value="Zinc-ADH_QOR/CCCR"/>
</dbReference>
<protein>
    <recommendedName>
        <fullName evidence="7">Enoyl reductase (ER) domain-containing protein</fullName>
    </recommendedName>
</protein>
<dbReference type="SUPFAM" id="SSF51735">
    <property type="entry name" value="NAD(P)-binding Rossmann-fold domains"/>
    <property type="match status" value="1"/>
</dbReference>
<comment type="subcellular location">
    <subcellularLocation>
        <location evidence="1">Cytoplasm</location>
    </subcellularLocation>
</comment>
<dbReference type="GO" id="GO:0016491">
    <property type="term" value="F:oxidoreductase activity"/>
    <property type="evidence" value="ECO:0007669"/>
    <property type="project" value="InterPro"/>
</dbReference>
<keyword evidence="4" id="KW-0521">NADP</keyword>
<keyword evidence="9" id="KW-1185">Reference proteome</keyword>
<dbReference type="InterPro" id="IPR011032">
    <property type="entry name" value="GroES-like_sf"/>
</dbReference>
<gene>
    <name evidence="8" type="ORF">PLANPX_5763</name>
</gene>
<name>A0A5K7XLF9_9BACT</name>
<evidence type="ECO:0000256" key="5">
    <source>
        <dbReference type="ARBA" id="ARBA00022884"/>
    </source>
</evidence>
<dbReference type="KEGG" id="lpav:PLANPX_5763"/>
<dbReference type="PANTHER" id="PTHR44154:SF1">
    <property type="entry name" value="QUINONE OXIDOREDUCTASE"/>
    <property type="match status" value="1"/>
</dbReference>
<accession>A0A5K7XLF9</accession>
<dbReference type="Pfam" id="PF00107">
    <property type="entry name" value="ADH_zinc_N"/>
    <property type="match status" value="1"/>
</dbReference>
<organism evidence="8 9">
    <name type="scientific">Lacipirellula parvula</name>
    <dbReference type="NCBI Taxonomy" id="2650471"/>
    <lineage>
        <taxon>Bacteria</taxon>
        <taxon>Pseudomonadati</taxon>
        <taxon>Planctomycetota</taxon>
        <taxon>Planctomycetia</taxon>
        <taxon>Pirellulales</taxon>
        <taxon>Lacipirellulaceae</taxon>
        <taxon>Lacipirellula</taxon>
    </lineage>
</organism>
<evidence type="ECO:0000313" key="8">
    <source>
        <dbReference type="EMBL" id="BBO36151.1"/>
    </source>
</evidence>
<evidence type="ECO:0000256" key="3">
    <source>
        <dbReference type="ARBA" id="ARBA00022490"/>
    </source>
</evidence>
<reference evidence="9" key="1">
    <citation type="submission" date="2019-10" db="EMBL/GenBank/DDBJ databases">
        <title>Lacipirellula parvula gen. nov., sp. nov., representing a lineage of planctomycetes widespread in freshwater anoxic habitats, and description of the family Lacipirellulaceae.</title>
        <authorList>
            <person name="Dedysh S.N."/>
            <person name="Kulichevskaya I.S."/>
            <person name="Beletsky A.V."/>
            <person name="Rakitin A.L."/>
            <person name="Mardanov A.V."/>
            <person name="Ivanova A.A."/>
            <person name="Saltykova V.X."/>
            <person name="Rijpstra W.I.C."/>
            <person name="Sinninghe Damste J.S."/>
            <person name="Ravin N.V."/>
        </authorList>
    </citation>
    <scope>NUCLEOTIDE SEQUENCE [LARGE SCALE GENOMIC DNA]</scope>
    <source>
        <strain evidence="9">PX69</strain>
    </source>
</reference>